<dbReference type="AlphaFoldDB" id="A0A2S1R0V4"/>
<dbReference type="Proteomes" id="UP000244929">
    <property type="component" value="Chromosome"/>
</dbReference>
<accession>A0A2S1R0V4</accession>
<dbReference type="KEGG" id="falb:HYN59_14105"/>
<evidence type="ECO:0008006" key="3">
    <source>
        <dbReference type="Google" id="ProtNLM"/>
    </source>
</evidence>
<dbReference type="Gene3D" id="3.10.450.50">
    <property type="match status" value="2"/>
</dbReference>
<gene>
    <name evidence="1" type="ORF">HYN59_14105</name>
</gene>
<sequence>MKYKFFFLMIILTGYAGQAQIIIKPTDALWKAIQDKNQKHAKAFVSGDIPALMETYWNWGVVMPEHSATRYYPDAIKDYYKQWLSLAKMNNFTKTTYEVIDYDGYALETGTFTQNYTLKGGKPYNYTGKYMVLWRTSSKLFDSPWIAAEIWGSNTPFDDAVLPQITDEGAVVLRDRLTNSDIEKEVKGRNAIIAKLVKERKGGEHANMFLPDAIYMTYYTPMLVGIDKIRPYFTEHEKPGDVTIDSLLLDASLVMETKDGAIEFGFYSVGYTASGRSGMVNGKSINVWKRDKNGALMMFRQMVNHD</sequence>
<name>A0A2S1R0V4_9FLAO</name>
<dbReference type="OrthoDB" id="6057827at2"/>
<organism evidence="1 2">
    <name type="scientific">Flavobacterium album</name>
    <dbReference type="NCBI Taxonomy" id="2175091"/>
    <lineage>
        <taxon>Bacteria</taxon>
        <taxon>Pseudomonadati</taxon>
        <taxon>Bacteroidota</taxon>
        <taxon>Flavobacteriia</taxon>
        <taxon>Flavobacteriales</taxon>
        <taxon>Flavobacteriaceae</taxon>
        <taxon>Flavobacterium</taxon>
    </lineage>
</organism>
<dbReference type="RefSeq" id="WP_108778894.1">
    <property type="nucleotide sequence ID" value="NZ_CP029186.1"/>
</dbReference>
<dbReference type="InterPro" id="IPR032710">
    <property type="entry name" value="NTF2-like_dom_sf"/>
</dbReference>
<evidence type="ECO:0000313" key="2">
    <source>
        <dbReference type="Proteomes" id="UP000244929"/>
    </source>
</evidence>
<keyword evidence="2" id="KW-1185">Reference proteome</keyword>
<dbReference type="SUPFAM" id="SSF54427">
    <property type="entry name" value="NTF2-like"/>
    <property type="match status" value="2"/>
</dbReference>
<dbReference type="EMBL" id="CP029186">
    <property type="protein sequence ID" value="AWH86171.1"/>
    <property type="molecule type" value="Genomic_DNA"/>
</dbReference>
<reference evidence="1 2" key="1">
    <citation type="submission" date="2018-04" db="EMBL/GenBank/DDBJ databases">
        <title>Genome sequencing of Flavobacterium sp. HYN0059.</title>
        <authorList>
            <person name="Yi H."/>
            <person name="Baek C."/>
        </authorList>
    </citation>
    <scope>NUCLEOTIDE SEQUENCE [LARGE SCALE GENOMIC DNA]</scope>
    <source>
        <strain evidence="1 2">HYN0059</strain>
    </source>
</reference>
<proteinExistence type="predicted"/>
<protein>
    <recommendedName>
        <fullName evidence="3">DUF4440 domain-containing protein</fullName>
    </recommendedName>
</protein>
<evidence type="ECO:0000313" key="1">
    <source>
        <dbReference type="EMBL" id="AWH86171.1"/>
    </source>
</evidence>